<dbReference type="Proteomes" id="UP001337723">
    <property type="component" value="Chromosome"/>
</dbReference>
<sequence length="193" mass="21936">MSEYRRPPVTGAIVFFTVTLAARGGDVLVREVGLLRDAVRATRVERPFGIEAFVVLPDHIHAVWQMPPGDRAYGVRWGAIKSRFTRAVREKYGSDGSGCRVGFHPTDGARVGPGVVGWNPTLRSASKIRKGDAGLWQRRFWEHHIRDEADYWAHVRYCWWNPVKHGFVTRPEDWPFSSVHRDGRYVPGMDLGV</sequence>
<gene>
    <name evidence="2" type="ORF">MACH21_25240</name>
</gene>
<dbReference type="KEGG" id="rmai:MACH21_25240"/>
<dbReference type="InterPro" id="IPR052715">
    <property type="entry name" value="RAYT_transposase"/>
</dbReference>
<evidence type="ECO:0000259" key="1">
    <source>
        <dbReference type="SMART" id="SM01321"/>
    </source>
</evidence>
<proteinExistence type="predicted"/>
<protein>
    <submittedName>
        <fullName evidence="2">Transposase</fullName>
    </submittedName>
</protein>
<evidence type="ECO:0000313" key="3">
    <source>
        <dbReference type="Proteomes" id="UP001337723"/>
    </source>
</evidence>
<accession>A0AA48H9N0</accession>
<dbReference type="GO" id="GO:0004803">
    <property type="term" value="F:transposase activity"/>
    <property type="evidence" value="ECO:0007669"/>
    <property type="project" value="InterPro"/>
</dbReference>
<dbReference type="GO" id="GO:0006313">
    <property type="term" value="P:DNA transposition"/>
    <property type="evidence" value="ECO:0007669"/>
    <property type="project" value="InterPro"/>
</dbReference>
<dbReference type="InterPro" id="IPR002686">
    <property type="entry name" value="Transposase_17"/>
</dbReference>
<keyword evidence="3" id="KW-1185">Reference proteome</keyword>
<dbReference type="PANTHER" id="PTHR36966:SF1">
    <property type="entry name" value="REP-ASSOCIATED TYROSINE TRANSPOSASE"/>
    <property type="match status" value="1"/>
</dbReference>
<dbReference type="GO" id="GO:0043565">
    <property type="term" value="F:sequence-specific DNA binding"/>
    <property type="evidence" value="ECO:0007669"/>
    <property type="project" value="TreeGrafter"/>
</dbReference>
<name>A0AA48H9N0_9RHOB</name>
<evidence type="ECO:0000313" key="2">
    <source>
        <dbReference type="EMBL" id="BDW86347.1"/>
    </source>
</evidence>
<feature type="domain" description="Transposase IS200-like" evidence="1">
    <location>
        <begin position="9"/>
        <end position="161"/>
    </location>
</feature>
<organism evidence="2 3">
    <name type="scientific">Roseicyclus marinus</name>
    <dbReference type="NCBI Taxonomy" id="2161673"/>
    <lineage>
        <taxon>Bacteria</taxon>
        <taxon>Pseudomonadati</taxon>
        <taxon>Pseudomonadota</taxon>
        <taxon>Alphaproteobacteria</taxon>
        <taxon>Rhodobacterales</taxon>
        <taxon>Roseobacteraceae</taxon>
        <taxon>Roseicyclus</taxon>
    </lineage>
</organism>
<dbReference type="RefSeq" id="WP_338272274.1">
    <property type="nucleotide sequence ID" value="NZ_AP027266.1"/>
</dbReference>
<dbReference type="EMBL" id="AP027266">
    <property type="protein sequence ID" value="BDW86347.1"/>
    <property type="molecule type" value="Genomic_DNA"/>
</dbReference>
<dbReference type="InterPro" id="IPR036515">
    <property type="entry name" value="Transposase_17_sf"/>
</dbReference>
<dbReference type="PANTHER" id="PTHR36966">
    <property type="entry name" value="REP-ASSOCIATED TYROSINE TRANSPOSASE"/>
    <property type="match status" value="1"/>
</dbReference>
<dbReference type="AlphaFoldDB" id="A0AA48H9N0"/>
<dbReference type="Gene3D" id="3.30.70.1290">
    <property type="entry name" value="Transposase IS200-like"/>
    <property type="match status" value="1"/>
</dbReference>
<dbReference type="SUPFAM" id="SSF143422">
    <property type="entry name" value="Transposase IS200-like"/>
    <property type="match status" value="1"/>
</dbReference>
<dbReference type="SMART" id="SM01321">
    <property type="entry name" value="Y1_Tnp"/>
    <property type="match status" value="1"/>
</dbReference>
<reference evidence="2 3" key="1">
    <citation type="submission" date="2023-01" db="EMBL/GenBank/DDBJ databases">
        <title>Complete genome sequence of Roseicyclus marinus strain Dej080120_10.</title>
        <authorList>
            <person name="Ueki S."/>
            <person name="Maruyama F."/>
        </authorList>
    </citation>
    <scope>NUCLEOTIDE SEQUENCE [LARGE SCALE GENOMIC DNA]</scope>
    <source>
        <strain evidence="2 3">Dej080120_10</strain>
    </source>
</reference>